<feature type="transmembrane region" description="Helical" evidence="1">
    <location>
        <begin position="32"/>
        <end position="53"/>
    </location>
</feature>
<dbReference type="InterPro" id="IPR019962">
    <property type="entry name" value="CHP03663"/>
</dbReference>
<dbReference type="PANTHER" id="PTHR41710">
    <property type="entry name" value="GLYCOSYL TRANSFERASE, FAMILY 39"/>
    <property type="match status" value="1"/>
</dbReference>
<keyword evidence="1" id="KW-0812">Transmembrane</keyword>
<evidence type="ECO:0000313" key="4">
    <source>
        <dbReference type="Proteomes" id="UP000244727"/>
    </source>
</evidence>
<feature type="transmembrane region" description="Helical" evidence="1">
    <location>
        <begin position="450"/>
        <end position="469"/>
    </location>
</feature>
<dbReference type="AlphaFoldDB" id="A0A2R4X0M2"/>
<dbReference type="NCBIfam" id="TIGR03663">
    <property type="entry name" value="flippase activity-associated protein Agl23"/>
    <property type="match status" value="1"/>
</dbReference>
<proteinExistence type="predicted"/>
<dbReference type="EMBL" id="CP028858">
    <property type="protein sequence ID" value="AWB27326.1"/>
    <property type="molecule type" value="Genomic_DNA"/>
</dbReference>
<accession>A0A2R4X0M2</accession>
<evidence type="ECO:0000256" key="1">
    <source>
        <dbReference type="SAM" id="Phobius"/>
    </source>
</evidence>
<name>A0A2R4X0M2_9EURY</name>
<keyword evidence="1" id="KW-0472">Membrane</keyword>
<organism evidence="3 4">
    <name type="scientific">Halococcoides cellulosivorans</name>
    <dbReference type="NCBI Taxonomy" id="1679096"/>
    <lineage>
        <taxon>Archaea</taxon>
        <taxon>Methanobacteriati</taxon>
        <taxon>Methanobacteriota</taxon>
        <taxon>Stenosarchaea group</taxon>
        <taxon>Halobacteria</taxon>
        <taxon>Halobacteriales</taxon>
        <taxon>Haloarculaceae</taxon>
        <taxon>Halococcoides</taxon>
    </lineage>
</organism>
<feature type="transmembrane region" description="Helical" evidence="1">
    <location>
        <begin position="199"/>
        <end position="218"/>
    </location>
</feature>
<feature type="transmembrane region" description="Helical" evidence="1">
    <location>
        <begin position="297"/>
        <end position="317"/>
    </location>
</feature>
<sequence length="706" mass="76858">MCMGDALDRGIEDRWQALQGRLPPILADRDPIVLGVVAIAIVGLIARIVLLGARPAHFDEGRVAHWTLHFLDTGHFEYRHIIHGPFVQHVGRWVFYLFGANDFTMRLPVAIVGGLLPVGTLLYRNHLRDHEVLIAAIILTISPILLYYSRFMRSDLLVATFMFVALGALVKLADTGRVEYFYVAAIFAGFGLASKENGILYPLTWVGGFGLILGHLVVRELLHRVETDRLSESLPSMAAGPVDAVLGGRDVRAHLLGGMRKRAVAVGRSRGEVADASIPELTVPVGEYYAARYAGDVMLAIVVLLFVLLFMFAPRGAGMAGVNPPSDTGEYPVGDTVGFWEGVTDIPNVYPGEIEPMNVLPGRPQGALDGVVEWKFTEMIGHTTDRVISEYQEWLPAVGEDRADDEPAFTDEYKDHAGFFLQVLGKYTWPTLAAALIGFVALRFAGRDHWVVPTMLTYAGAASIVGYPAGMDIEAAWIATHVLVPLSIPAAIGLGTVIRAGWSAHLDHDALSVGLAVVFVLASGGYMATTGVNAAFIDPVPDDDPLVQYAQPADMEMRQGMDTMDRLVQVNDGTDVVLYGSGIVGDLDTYRYTRPLCMGRNGDGDGGWWDTLPLGWYFYYPDPALECHVESGGLQTAIENDVPVIVTMDGADDQFVRQTTDEYVSATYRLRASSPDNPSADPFVMFFHEPTLDAAGLDAPPNPAWV</sequence>
<feature type="transmembrane region" description="Helical" evidence="1">
    <location>
        <begin position="107"/>
        <end position="126"/>
    </location>
</feature>
<feature type="transmembrane region" description="Helical" evidence="1">
    <location>
        <begin position="156"/>
        <end position="173"/>
    </location>
</feature>
<dbReference type="KEGG" id="harc:HARCEL1_06220"/>
<feature type="transmembrane region" description="Helical" evidence="1">
    <location>
        <begin position="475"/>
        <end position="498"/>
    </location>
</feature>
<dbReference type="InterPro" id="IPR038731">
    <property type="entry name" value="RgtA/B/C-like"/>
</dbReference>
<feature type="transmembrane region" description="Helical" evidence="1">
    <location>
        <begin position="427"/>
        <end position="445"/>
    </location>
</feature>
<feature type="domain" description="Glycosyltransferase RgtA/B/C/D-like" evidence="2">
    <location>
        <begin position="83"/>
        <end position="211"/>
    </location>
</feature>
<reference evidence="3 4" key="1">
    <citation type="submission" date="2018-04" db="EMBL/GenBank/DDBJ databases">
        <title>Halococcoides cellulosivorans gen. nov., sp. nov., an extremely halophilic cellulose-utilizing haloarchaeon from hypersaline lakes.</title>
        <authorList>
            <person name="Sorokin D.Y."/>
            <person name="Toshchakov S.V."/>
            <person name="Samarov N.I."/>
            <person name="Korzhenkov A."/>
            <person name="Kublanov I.V."/>
        </authorList>
    </citation>
    <scope>NUCLEOTIDE SEQUENCE [LARGE SCALE GENOMIC DNA]</scope>
    <source>
        <strain evidence="3 4">HArcel1</strain>
    </source>
</reference>
<keyword evidence="1" id="KW-1133">Transmembrane helix</keyword>
<gene>
    <name evidence="3" type="ORF">HARCEL1_06220</name>
</gene>
<dbReference type="PANTHER" id="PTHR41710:SF2">
    <property type="entry name" value="GLYCOSYL TRANSFERASE FAMILY 39_83 DOMAIN-CONTAINING PROTEIN"/>
    <property type="match status" value="1"/>
</dbReference>
<dbReference type="Proteomes" id="UP000244727">
    <property type="component" value="Chromosome"/>
</dbReference>
<feature type="transmembrane region" description="Helical" evidence="1">
    <location>
        <begin position="132"/>
        <end position="149"/>
    </location>
</feature>
<keyword evidence="4" id="KW-1185">Reference proteome</keyword>
<protein>
    <recommendedName>
        <fullName evidence="2">Glycosyltransferase RgtA/B/C/D-like domain-containing protein</fullName>
    </recommendedName>
</protein>
<dbReference type="Pfam" id="PF13231">
    <property type="entry name" value="PMT_2"/>
    <property type="match status" value="1"/>
</dbReference>
<evidence type="ECO:0000259" key="2">
    <source>
        <dbReference type="Pfam" id="PF13231"/>
    </source>
</evidence>
<feature type="transmembrane region" description="Helical" evidence="1">
    <location>
        <begin position="510"/>
        <end position="528"/>
    </location>
</feature>
<evidence type="ECO:0000313" key="3">
    <source>
        <dbReference type="EMBL" id="AWB27326.1"/>
    </source>
</evidence>